<organism evidence="2 3">
    <name type="scientific">Hanamia caeni</name>
    <dbReference type="NCBI Taxonomy" id="2294116"/>
    <lineage>
        <taxon>Bacteria</taxon>
        <taxon>Pseudomonadati</taxon>
        <taxon>Bacteroidota</taxon>
        <taxon>Chitinophagia</taxon>
        <taxon>Chitinophagales</taxon>
        <taxon>Chitinophagaceae</taxon>
        <taxon>Hanamia</taxon>
    </lineage>
</organism>
<gene>
    <name evidence="2" type="ORF">EFY79_20170</name>
</gene>
<evidence type="ECO:0000313" key="2">
    <source>
        <dbReference type="EMBL" id="RNI32724.1"/>
    </source>
</evidence>
<dbReference type="OrthoDB" id="8450910at2"/>
<comment type="caution">
    <text evidence="2">The sequence shown here is derived from an EMBL/GenBank/DDBJ whole genome shotgun (WGS) entry which is preliminary data.</text>
</comment>
<reference evidence="2 3" key="1">
    <citation type="submission" date="2018-11" db="EMBL/GenBank/DDBJ databases">
        <title>Draft genome sequence of Ferruginibacter sp. BO-59.</title>
        <authorList>
            <person name="Im W.T."/>
        </authorList>
    </citation>
    <scope>NUCLEOTIDE SEQUENCE [LARGE SCALE GENOMIC DNA]</scope>
    <source>
        <strain evidence="2 3">BO-59</strain>
    </source>
</reference>
<dbReference type="InterPro" id="IPR025309">
    <property type="entry name" value="KTSC_dom"/>
</dbReference>
<keyword evidence="3" id="KW-1185">Reference proteome</keyword>
<accession>A0A3M9N4J3</accession>
<dbReference type="RefSeq" id="WP_123122567.1">
    <property type="nucleotide sequence ID" value="NZ_RJJR01000025.1"/>
</dbReference>
<dbReference type="Proteomes" id="UP000267223">
    <property type="component" value="Unassembled WGS sequence"/>
</dbReference>
<dbReference type="Pfam" id="PF13619">
    <property type="entry name" value="KTSC"/>
    <property type="match status" value="1"/>
</dbReference>
<protein>
    <submittedName>
        <fullName evidence="2">KTSC domain-containing protein</fullName>
    </submittedName>
</protein>
<proteinExistence type="predicted"/>
<evidence type="ECO:0000259" key="1">
    <source>
        <dbReference type="Pfam" id="PF13619"/>
    </source>
</evidence>
<name>A0A3M9N4J3_9BACT</name>
<feature type="domain" description="KTSC" evidence="1">
    <location>
        <begin position="7"/>
        <end position="64"/>
    </location>
</feature>
<dbReference type="EMBL" id="RJJR01000025">
    <property type="protein sequence ID" value="RNI32724.1"/>
    <property type="molecule type" value="Genomic_DNA"/>
</dbReference>
<sequence length="70" mass="8150">MKKQLVNSSTAEALGYDEKIKTLRVWFTTGKIYDYAGVPKTKFKNLLRASSIGEYFNKKIKGFYTYKKIE</sequence>
<dbReference type="AlphaFoldDB" id="A0A3M9N4J3"/>
<evidence type="ECO:0000313" key="3">
    <source>
        <dbReference type="Proteomes" id="UP000267223"/>
    </source>
</evidence>